<reference evidence="5" key="2">
    <citation type="submission" date="2020-04" db="EMBL/GenBank/DDBJ databases">
        <authorList>
            <consortium name="NCBI Genome Project"/>
        </authorList>
    </citation>
    <scope>NUCLEOTIDE SEQUENCE</scope>
    <source>
        <strain evidence="5">CBS 781.70</strain>
    </source>
</reference>
<dbReference type="RefSeq" id="XP_033536424.1">
    <property type="nucleotide sequence ID" value="XM_033677966.1"/>
</dbReference>
<feature type="region of interest" description="Disordered" evidence="2">
    <location>
        <begin position="1"/>
        <end position="110"/>
    </location>
</feature>
<evidence type="ECO:0000256" key="1">
    <source>
        <dbReference type="SAM" id="Coils"/>
    </source>
</evidence>
<feature type="compositionally biased region" description="Low complexity" evidence="2">
    <location>
        <begin position="42"/>
        <end position="64"/>
    </location>
</feature>
<evidence type="ECO:0000256" key="2">
    <source>
        <dbReference type="SAM" id="MobiDB-lite"/>
    </source>
</evidence>
<proteinExistence type="predicted"/>
<dbReference type="Proteomes" id="UP000504638">
    <property type="component" value="Unplaced"/>
</dbReference>
<reference evidence="5" key="3">
    <citation type="submission" date="2025-04" db="UniProtKB">
        <authorList>
            <consortium name="RefSeq"/>
        </authorList>
    </citation>
    <scope>IDENTIFICATION</scope>
    <source>
        <strain evidence="5">CBS 781.70</strain>
    </source>
</reference>
<keyword evidence="4" id="KW-1185">Reference proteome</keyword>
<dbReference type="OrthoDB" id="4160836at2759"/>
<dbReference type="GeneID" id="54418536"/>
<name>A0A6G1G9T5_9PEZI</name>
<evidence type="ECO:0000313" key="4">
    <source>
        <dbReference type="Proteomes" id="UP000504638"/>
    </source>
</evidence>
<feature type="compositionally biased region" description="Basic and acidic residues" evidence="2">
    <location>
        <begin position="154"/>
        <end position="166"/>
    </location>
</feature>
<evidence type="ECO:0000313" key="5">
    <source>
        <dbReference type="RefSeq" id="XP_033536424.1"/>
    </source>
</evidence>
<feature type="compositionally biased region" description="Polar residues" evidence="2">
    <location>
        <begin position="14"/>
        <end position="30"/>
    </location>
</feature>
<sequence length="542" mass="60635">MDSTYRSPKRRKSSIGNFTPTRASFMSPTKASLAKFNPDLLPPSRRSSIIRSLSQPRSSSLVPSGLADFPREISKRSRSAAKTERQSSAVERDTDQETMGREVGSLSPIRRKSMRLAEPLLMTASRRLESPRLRDVFGIAPFPVEPPAETEAEAGEHVPTAHDGDRSPPSNQHKRTSKRKRDADLVVEEATAPPPASEEIVAEMLRLELELAELRRDVRLLDEQTKRAETFLDFSFDGPEDVDALLSALCEDDEQPATPDRTAPLSMSQLLGSLFRGHAHVSQANGTIEHTEPPPSLQPIEDDNFVETMKRVTHFTFHGNLSIIPRSENPGVSEEPRLQYDISVKSPKLHLTANVRLILSLQESGGGHTFRVDKLAVPSINRWARKEIGTWIDACCSRKDVSVLFHGLESYYLHAYARGRRWIELESTFPTLLMEPVGTQIRKQFSRNRIAFCRGASVLTFIHKLDLSWAGEVRREVELALPKENPYQILSGASSTDSTESDSVNLYANMLDEHPGLLDITAEKALIFRFFQVEPDGPPEVD</sequence>
<accession>A0A6G1G9T5</accession>
<protein>
    <submittedName>
        <fullName evidence="3 5">Uncharacterized protein</fullName>
    </submittedName>
</protein>
<reference evidence="3 5" key="1">
    <citation type="submission" date="2020-01" db="EMBL/GenBank/DDBJ databases">
        <authorList>
            <consortium name="DOE Joint Genome Institute"/>
            <person name="Haridas S."/>
            <person name="Albert R."/>
            <person name="Binder M."/>
            <person name="Bloem J."/>
            <person name="Labutti K."/>
            <person name="Salamov A."/>
            <person name="Andreopoulos B."/>
            <person name="Baker S.E."/>
            <person name="Barry K."/>
            <person name="Bills G."/>
            <person name="Bluhm B.H."/>
            <person name="Cannon C."/>
            <person name="Castanera R."/>
            <person name="Culley D.E."/>
            <person name="Daum C."/>
            <person name="Ezra D."/>
            <person name="Gonzalez J.B."/>
            <person name="Henrissat B."/>
            <person name="Kuo A."/>
            <person name="Liang C."/>
            <person name="Lipzen A."/>
            <person name="Lutzoni F."/>
            <person name="Magnuson J."/>
            <person name="Mondo S."/>
            <person name="Nolan M."/>
            <person name="Ohm R."/>
            <person name="Pangilinan J."/>
            <person name="Park H.-J."/>
            <person name="Ramirez L."/>
            <person name="Alfaro M."/>
            <person name="Sun H."/>
            <person name="Tritt A."/>
            <person name="Yoshinaga Y."/>
            <person name="Zwiers L.-H."/>
            <person name="Turgeon B.G."/>
            <person name="Goodwin S.B."/>
            <person name="Spatafora J.W."/>
            <person name="Crous P.W."/>
            <person name="Grigoriev I.V."/>
        </authorList>
    </citation>
    <scope>NUCLEOTIDE SEQUENCE</scope>
    <source>
        <strain evidence="3 5">CBS 781.70</strain>
    </source>
</reference>
<evidence type="ECO:0000313" key="3">
    <source>
        <dbReference type="EMBL" id="KAF1814793.1"/>
    </source>
</evidence>
<organism evidence="3">
    <name type="scientific">Eremomyces bilateralis CBS 781.70</name>
    <dbReference type="NCBI Taxonomy" id="1392243"/>
    <lineage>
        <taxon>Eukaryota</taxon>
        <taxon>Fungi</taxon>
        <taxon>Dikarya</taxon>
        <taxon>Ascomycota</taxon>
        <taxon>Pezizomycotina</taxon>
        <taxon>Dothideomycetes</taxon>
        <taxon>Dothideomycetes incertae sedis</taxon>
        <taxon>Eremomycetales</taxon>
        <taxon>Eremomycetaceae</taxon>
        <taxon>Eremomyces</taxon>
    </lineage>
</organism>
<dbReference type="EMBL" id="ML975152">
    <property type="protein sequence ID" value="KAF1814793.1"/>
    <property type="molecule type" value="Genomic_DNA"/>
</dbReference>
<feature type="region of interest" description="Disordered" evidence="2">
    <location>
        <begin position="144"/>
        <end position="184"/>
    </location>
</feature>
<feature type="compositionally biased region" description="Basic and acidic residues" evidence="2">
    <location>
        <begin position="69"/>
        <end position="100"/>
    </location>
</feature>
<keyword evidence="1" id="KW-0175">Coiled coil</keyword>
<feature type="coiled-coil region" evidence="1">
    <location>
        <begin position="197"/>
        <end position="224"/>
    </location>
</feature>
<dbReference type="AlphaFoldDB" id="A0A6G1G9T5"/>
<gene>
    <name evidence="3 5" type="ORF">P152DRAFT_447095</name>
</gene>